<dbReference type="PANTHER" id="PTHR46566:SF2">
    <property type="entry name" value="ATP-DEPENDENT 6-PHOSPHOFRUCTOKINASE ISOZYME 2"/>
    <property type="match status" value="1"/>
</dbReference>
<evidence type="ECO:0000256" key="4">
    <source>
        <dbReference type="ARBA" id="ARBA00022777"/>
    </source>
</evidence>
<dbReference type="Pfam" id="PF00294">
    <property type="entry name" value="PfkB"/>
    <property type="match status" value="1"/>
</dbReference>
<name>A0ABS9BIP6_9BACT</name>
<keyword evidence="4" id="KW-0418">Kinase</keyword>
<evidence type="ECO:0000313" key="9">
    <source>
        <dbReference type="Proteomes" id="UP001200145"/>
    </source>
</evidence>
<reference evidence="8 9" key="1">
    <citation type="submission" date="2022-01" db="EMBL/GenBank/DDBJ databases">
        <title>Flavihumibacter sp. nov., isolated from sediment of a river.</title>
        <authorList>
            <person name="Liu H."/>
        </authorList>
    </citation>
    <scope>NUCLEOTIDE SEQUENCE [LARGE SCALE GENOMIC DNA]</scope>
    <source>
        <strain evidence="8 9">RY-1</strain>
    </source>
</reference>
<keyword evidence="3" id="KW-0547">Nucleotide-binding</keyword>
<gene>
    <name evidence="8" type="ORF">L0U88_12690</name>
</gene>
<dbReference type="Gene3D" id="3.40.1190.20">
    <property type="match status" value="1"/>
</dbReference>
<dbReference type="EMBL" id="JAKEVY010000003">
    <property type="protein sequence ID" value="MCF1715486.1"/>
    <property type="molecule type" value="Genomic_DNA"/>
</dbReference>
<feature type="domain" description="Carbohydrate kinase PfkB" evidence="7">
    <location>
        <begin position="21"/>
        <end position="295"/>
    </location>
</feature>
<organism evidence="8 9">
    <name type="scientific">Flavihumibacter fluminis</name>
    <dbReference type="NCBI Taxonomy" id="2909236"/>
    <lineage>
        <taxon>Bacteria</taxon>
        <taxon>Pseudomonadati</taxon>
        <taxon>Bacteroidota</taxon>
        <taxon>Chitinophagia</taxon>
        <taxon>Chitinophagales</taxon>
        <taxon>Chitinophagaceae</taxon>
        <taxon>Flavihumibacter</taxon>
    </lineage>
</organism>
<evidence type="ECO:0000256" key="1">
    <source>
        <dbReference type="ARBA" id="ARBA00010688"/>
    </source>
</evidence>
<protein>
    <submittedName>
        <fullName evidence="8">1-phosphofructokinase family hexose kinase</fullName>
    </submittedName>
</protein>
<keyword evidence="5" id="KW-0067">ATP-binding</keyword>
<evidence type="ECO:0000256" key="6">
    <source>
        <dbReference type="PIRNR" id="PIRNR000535"/>
    </source>
</evidence>
<dbReference type="CDD" id="cd01164">
    <property type="entry name" value="FruK_PfkB_like"/>
    <property type="match status" value="1"/>
</dbReference>
<dbReference type="SUPFAM" id="SSF53613">
    <property type="entry name" value="Ribokinase-like"/>
    <property type="match status" value="1"/>
</dbReference>
<keyword evidence="9" id="KW-1185">Reference proteome</keyword>
<evidence type="ECO:0000256" key="3">
    <source>
        <dbReference type="ARBA" id="ARBA00022741"/>
    </source>
</evidence>
<comment type="caution">
    <text evidence="8">The sequence shown here is derived from an EMBL/GenBank/DDBJ whole genome shotgun (WGS) entry which is preliminary data.</text>
</comment>
<evidence type="ECO:0000256" key="2">
    <source>
        <dbReference type="ARBA" id="ARBA00022679"/>
    </source>
</evidence>
<dbReference type="RefSeq" id="WP_234866439.1">
    <property type="nucleotide sequence ID" value="NZ_JAKEVY010000003.1"/>
</dbReference>
<dbReference type="PIRSF" id="PIRSF000535">
    <property type="entry name" value="1PFK/6PFK/LacC"/>
    <property type="match status" value="1"/>
</dbReference>
<dbReference type="InterPro" id="IPR017583">
    <property type="entry name" value="Tagatose/fructose_Pkinase"/>
</dbReference>
<comment type="similarity">
    <text evidence="1">Belongs to the carbohydrate kinase PfkB family.</text>
</comment>
<evidence type="ECO:0000313" key="8">
    <source>
        <dbReference type="EMBL" id="MCF1715486.1"/>
    </source>
</evidence>
<dbReference type="InterPro" id="IPR029056">
    <property type="entry name" value="Ribokinase-like"/>
</dbReference>
<dbReference type="InterPro" id="IPR002173">
    <property type="entry name" value="Carboh/pur_kinase_PfkB_CS"/>
</dbReference>
<dbReference type="NCBIfam" id="TIGR03168">
    <property type="entry name" value="1-PFK"/>
    <property type="match status" value="1"/>
</dbReference>
<evidence type="ECO:0000259" key="7">
    <source>
        <dbReference type="Pfam" id="PF00294"/>
    </source>
</evidence>
<dbReference type="PANTHER" id="PTHR46566">
    <property type="entry name" value="1-PHOSPHOFRUCTOKINASE-RELATED"/>
    <property type="match status" value="1"/>
</dbReference>
<dbReference type="PROSITE" id="PS00583">
    <property type="entry name" value="PFKB_KINASES_1"/>
    <property type="match status" value="1"/>
</dbReference>
<dbReference type="InterPro" id="IPR011611">
    <property type="entry name" value="PfkB_dom"/>
</dbReference>
<dbReference type="Proteomes" id="UP001200145">
    <property type="component" value="Unassembled WGS sequence"/>
</dbReference>
<sequence>MILTVTPNPAVDKSTRTTQLIPEKKLRCSDMVVEAGGGGINVSKGLQRLGAPNMALITSGGFNGKQLEACLQEERISYHTIQIPGETRENIVVLEEQSNNQFRFVLPGPTLQAEIEEDILNAIKNLPVAPEIIVGSGSLPPGFNDNFYARLVTLANQLGAKPIIDCSGKPLELAVAAGVYLVKPNLNELSQLSGVPALETDQVVDAAQSLLKSGSCRMVAVSLGAQGAILVNKEQVIRVPAPTVKKQSTVGAGDSMVAGMCYQIWKNAEAADIIRYGVACGTAATMNPGTQLFQPAEVERLFDWLCKQ</sequence>
<accession>A0ABS9BIP6</accession>
<evidence type="ECO:0000256" key="5">
    <source>
        <dbReference type="ARBA" id="ARBA00022840"/>
    </source>
</evidence>
<keyword evidence="2 6" id="KW-0808">Transferase</keyword>
<proteinExistence type="inferred from homology"/>